<dbReference type="RefSeq" id="XP_068353724.1">
    <property type="nucleotide sequence ID" value="XM_068493992.1"/>
</dbReference>
<evidence type="ECO:0000313" key="3">
    <source>
        <dbReference type="Proteomes" id="UP000179807"/>
    </source>
</evidence>
<feature type="coiled-coil region" evidence="1">
    <location>
        <begin position="89"/>
        <end position="159"/>
    </location>
</feature>
<organism evidence="2 3">
    <name type="scientific">Tritrichomonas foetus</name>
    <dbReference type="NCBI Taxonomy" id="1144522"/>
    <lineage>
        <taxon>Eukaryota</taxon>
        <taxon>Metamonada</taxon>
        <taxon>Parabasalia</taxon>
        <taxon>Tritrichomonadida</taxon>
        <taxon>Tritrichomonadidae</taxon>
        <taxon>Tritrichomonas</taxon>
    </lineage>
</organism>
<dbReference type="EMBL" id="MLAK01000949">
    <property type="protein sequence ID" value="OHT00588.1"/>
    <property type="molecule type" value="Genomic_DNA"/>
</dbReference>
<name>A0A1J4JSV8_9EUKA</name>
<dbReference type="OrthoDB" id="10255522at2759"/>
<reference evidence="2" key="1">
    <citation type="submission" date="2016-10" db="EMBL/GenBank/DDBJ databases">
        <authorList>
            <person name="Benchimol M."/>
            <person name="Almeida L.G."/>
            <person name="Vasconcelos A.T."/>
            <person name="Perreira-Neves A."/>
            <person name="Rosa I.A."/>
            <person name="Tasca T."/>
            <person name="Bogo M.R."/>
            <person name="de Souza W."/>
        </authorList>
    </citation>
    <scope>NUCLEOTIDE SEQUENCE [LARGE SCALE GENOMIC DNA]</scope>
    <source>
        <strain evidence="2">K</strain>
    </source>
</reference>
<feature type="coiled-coil region" evidence="1">
    <location>
        <begin position="227"/>
        <end position="455"/>
    </location>
</feature>
<dbReference type="Proteomes" id="UP000179807">
    <property type="component" value="Unassembled WGS sequence"/>
</dbReference>
<protein>
    <submittedName>
        <fullName evidence="2">Uncharacterized protein</fullName>
    </submittedName>
</protein>
<dbReference type="AlphaFoldDB" id="A0A1J4JSV8"/>
<proteinExistence type="predicted"/>
<dbReference type="GeneID" id="94828696"/>
<gene>
    <name evidence="2" type="ORF">TRFO_07931</name>
</gene>
<evidence type="ECO:0000313" key="2">
    <source>
        <dbReference type="EMBL" id="OHT00588.1"/>
    </source>
</evidence>
<comment type="caution">
    <text evidence="2">The sequence shown here is derived from an EMBL/GenBank/DDBJ whole genome shotgun (WGS) entry which is preliminary data.</text>
</comment>
<dbReference type="Gene3D" id="1.20.5.170">
    <property type="match status" value="1"/>
</dbReference>
<evidence type="ECO:0000256" key="1">
    <source>
        <dbReference type="SAM" id="Coils"/>
    </source>
</evidence>
<feature type="coiled-coil region" evidence="1">
    <location>
        <begin position="19"/>
        <end position="46"/>
    </location>
</feature>
<sequence length="1022" mass="117033">MIPNLSDSPISTSDDNADIRRLQESNSLLRQKNEKLSLELASLRTQFNEATSISSQLEQIHQKNTKLASDLRNVTIERDELSHRLEINIQVIDELRASKEQDKREAEQRIQTDITEARETFEKTREELSKKLDKSQSDLKEAKKQLQTQQIENENLLTSIKNVVDAAQTYFIQPIKSLDQLASFLQSHTINEKTATLPQPQAVKGDNENDSLLKDAQKQLRIVTRKAKEEHKIRKEAELLIAKLESQKKDIKNELDNLKSRNDSKVLDLQRKLELSEMQKKSISSNLEAKIIELSNLLEKEKQKAQEIEELHRHTPIASQADQATTQAKANSQENKLKEAQASIYSLRKQNATLLNQLSEAENSKELLRKKLQILNDEFDQYRKASDQVKIENSTLSIERDDLKEQLETALTQVQAARSSFKQSQSAVSVAECQIDKLQNSLNISESVLNKQKEEISNLVNDRNKCILSIHKLNDAILHFENVIGRLVDENKQHKKTISNQLRALREAEMLPKSEEIPPTSWFCIDFPRPLCAAISDIAQNVALPTTAKLRNVLSTIAKFYSKLVDDEKKAKELTVEKFNSSLDNFDRFFISLGQIVEDSNLNAEAFLADPRKEINIITYLTDLQNSKLNKRLETSQIEKDLNEILSRLKVTNSSDAAVAIDALIGQINKFQKAIEADKSQQKKMAKALRALKASSYESENNNKNQITEQQNLIEHLQDENRSLTEKLNHCENVIIQLKGQIEDVSQSHSALIVARQGENNEEIRNYQKKLENQKAAHEKEISDRDQILRDNSEKLERYEKEISQWKKTSEMLKAAKAEKDQQIQTLLTQIGENDKDFRGKLEKEKKELKSQYEKSIGQIKAKNNELRELVSNISSALNDSEERNKTLLALNSQMAIEKQQITAKVEAQTEEQNRDKQLTEAKLKTLELSLTTQRQMDLEDERARFEEEKRKIFGIVASNFHTLFDARQQLNDAGFRAFVEKCSAELSKFSRQDAGLRRLLGLSATESVEDAVQKLLLSLYH</sequence>
<keyword evidence="3" id="KW-1185">Reference proteome</keyword>
<dbReference type="VEuPathDB" id="TrichDB:TRFO_07931"/>
<keyword evidence="1" id="KW-0175">Coiled coil</keyword>
<feature type="coiled-coil region" evidence="1">
    <location>
        <begin position="700"/>
        <end position="884"/>
    </location>
</feature>
<accession>A0A1J4JSV8</accession>